<name>A0A3P3U2B1_9BACL</name>
<dbReference type="RefSeq" id="WP_128631612.1">
    <property type="nucleotide sequence ID" value="NZ_RRCN01000001.1"/>
</dbReference>
<reference evidence="1 2" key="1">
    <citation type="submission" date="2018-11" db="EMBL/GenBank/DDBJ databases">
        <title>Genome sequencing of Paenibacillus sp. KCOM 3021 (= ChDC PVNT-B20).</title>
        <authorList>
            <person name="Kook J.-K."/>
            <person name="Park S.-N."/>
            <person name="Lim Y.K."/>
        </authorList>
    </citation>
    <scope>NUCLEOTIDE SEQUENCE [LARGE SCALE GENOMIC DNA]</scope>
    <source>
        <strain evidence="1 2">KCOM 3021</strain>
    </source>
</reference>
<organism evidence="1 2">
    <name type="scientific">Paenibacillus oralis</name>
    <dbReference type="NCBI Taxonomy" id="2490856"/>
    <lineage>
        <taxon>Bacteria</taxon>
        <taxon>Bacillati</taxon>
        <taxon>Bacillota</taxon>
        <taxon>Bacilli</taxon>
        <taxon>Bacillales</taxon>
        <taxon>Paenibacillaceae</taxon>
        <taxon>Paenibacillus</taxon>
    </lineage>
</organism>
<dbReference type="OrthoDB" id="2971377at2"/>
<dbReference type="EMBL" id="RRCN01000001">
    <property type="protein sequence ID" value="RRJ63779.1"/>
    <property type="molecule type" value="Genomic_DNA"/>
</dbReference>
<keyword evidence="2" id="KW-1185">Reference proteome</keyword>
<gene>
    <name evidence="1" type="ORF">EHV15_13200</name>
</gene>
<sequence length="114" mass="12853">MSKEQMNVDQNTLVDAWKKQLPEYLNPGDSAKVQADMANPQGLRIHINAAGHQMFSFDFSCSYMDPREVRVELVDVERAGRTVAEHTAQIQELTGDYVRHIHECAQALGQLTNP</sequence>
<comment type="caution">
    <text evidence="1">The sequence shown here is derived from an EMBL/GenBank/DDBJ whole genome shotgun (WGS) entry which is preliminary data.</text>
</comment>
<accession>A0A3P3U2B1</accession>
<evidence type="ECO:0000313" key="1">
    <source>
        <dbReference type="EMBL" id="RRJ63779.1"/>
    </source>
</evidence>
<protein>
    <submittedName>
        <fullName evidence="1">Uncharacterized protein</fullName>
    </submittedName>
</protein>
<dbReference type="Proteomes" id="UP000267017">
    <property type="component" value="Unassembled WGS sequence"/>
</dbReference>
<proteinExistence type="predicted"/>
<dbReference type="AlphaFoldDB" id="A0A3P3U2B1"/>
<evidence type="ECO:0000313" key="2">
    <source>
        <dbReference type="Proteomes" id="UP000267017"/>
    </source>
</evidence>